<evidence type="ECO:0000256" key="2">
    <source>
        <dbReference type="ARBA" id="ARBA00022694"/>
    </source>
</evidence>
<evidence type="ECO:0000256" key="4">
    <source>
        <dbReference type="HAMAP-Rule" id="MF_00171"/>
    </source>
</evidence>
<evidence type="ECO:0000256" key="5">
    <source>
        <dbReference type="PIRSR" id="PIRSR001430-1"/>
    </source>
</evidence>
<evidence type="ECO:0000256" key="7">
    <source>
        <dbReference type="RuleBase" id="RU003792"/>
    </source>
</evidence>
<comment type="similarity">
    <text evidence="1 4 7">Belongs to the tRNA pseudouridine synthase TruA family.</text>
</comment>
<dbReference type="HAMAP" id="MF_00171">
    <property type="entry name" value="TruA"/>
    <property type="match status" value="1"/>
</dbReference>
<name>A0A512AUM4_9BACT</name>
<evidence type="ECO:0000259" key="8">
    <source>
        <dbReference type="Pfam" id="PF01416"/>
    </source>
</evidence>
<comment type="catalytic activity">
    <reaction evidence="4 7">
        <text>uridine(38/39/40) in tRNA = pseudouridine(38/39/40) in tRNA</text>
        <dbReference type="Rhea" id="RHEA:22376"/>
        <dbReference type="Rhea" id="RHEA-COMP:10085"/>
        <dbReference type="Rhea" id="RHEA-COMP:10087"/>
        <dbReference type="ChEBI" id="CHEBI:65314"/>
        <dbReference type="ChEBI" id="CHEBI:65315"/>
        <dbReference type="EC" id="5.4.99.12"/>
    </reaction>
</comment>
<comment type="subunit">
    <text evidence="4">Homodimer.</text>
</comment>
<dbReference type="AlphaFoldDB" id="A0A512AUM4"/>
<dbReference type="OrthoDB" id="9811823at2"/>
<evidence type="ECO:0000256" key="6">
    <source>
        <dbReference type="PIRSR" id="PIRSR001430-2"/>
    </source>
</evidence>
<dbReference type="InterPro" id="IPR020095">
    <property type="entry name" value="PsdUridine_synth_TruA_C"/>
</dbReference>
<dbReference type="InterPro" id="IPR020097">
    <property type="entry name" value="PsdUridine_synth_TruA_a/b_dom"/>
</dbReference>
<organism evidence="9 10">
    <name type="scientific">Adhaeribacter aerolatus</name>
    <dbReference type="NCBI Taxonomy" id="670289"/>
    <lineage>
        <taxon>Bacteria</taxon>
        <taxon>Pseudomonadati</taxon>
        <taxon>Bacteroidota</taxon>
        <taxon>Cytophagia</taxon>
        <taxon>Cytophagales</taxon>
        <taxon>Hymenobacteraceae</taxon>
        <taxon>Adhaeribacter</taxon>
    </lineage>
</organism>
<sequence>MRYFLELAYDGTDYHGWQTQPNARTVQEILDKCLATILQQTIETVGSGRTDTGVHAAQQFVHFELAQALPEVDSLYYRLNRLLPADISAIKLYPVGPEAHARFDAVARTYEYRITQLKNPFLQRYAHYLNRPVNIKLLNEAAAQLLNFEDFTTFSKVKGDTLHYRCQMHAAYWEETENGLRFTIRANRFLRGMVRLIVGTLLDVGTGKISPTDFINILTAQDRRRASGAAPAAGLFLTQVTYPKDFFSEQKEKFMQDKTSALL</sequence>
<proteinExistence type="inferred from homology"/>
<gene>
    <name evidence="4 9" type="primary">truA</name>
    <name evidence="9" type="ORF">AAE02nite_10690</name>
</gene>
<reference evidence="9 10" key="1">
    <citation type="submission" date="2019-07" db="EMBL/GenBank/DDBJ databases">
        <title>Whole genome shotgun sequence of Adhaeribacter aerolatus NBRC 106133.</title>
        <authorList>
            <person name="Hosoyama A."/>
            <person name="Uohara A."/>
            <person name="Ohji S."/>
            <person name="Ichikawa N."/>
        </authorList>
    </citation>
    <scope>NUCLEOTIDE SEQUENCE [LARGE SCALE GENOMIC DNA]</scope>
    <source>
        <strain evidence="9 10">NBRC 106133</strain>
    </source>
</reference>
<evidence type="ECO:0000256" key="3">
    <source>
        <dbReference type="ARBA" id="ARBA00023235"/>
    </source>
</evidence>
<evidence type="ECO:0000313" key="10">
    <source>
        <dbReference type="Proteomes" id="UP000321532"/>
    </source>
</evidence>
<evidence type="ECO:0000313" key="9">
    <source>
        <dbReference type="EMBL" id="GEO03405.1"/>
    </source>
</evidence>
<dbReference type="InterPro" id="IPR001406">
    <property type="entry name" value="PsdUridine_synth_TruA"/>
</dbReference>
<accession>A0A512AUM4</accession>
<dbReference type="Proteomes" id="UP000321532">
    <property type="component" value="Unassembled WGS sequence"/>
</dbReference>
<dbReference type="PANTHER" id="PTHR11142">
    <property type="entry name" value="PSEUDOURIDYLATE SYNTHASE"/>
    <property type="match status" value="1"/>
</dbReference>
<feature type="active site" description="Nucleophile" evidence="4 5">
    <location>
        <position position="51"/>
    </location>
</feature>
<dbReference type="EC" id="5.4.99.12" evidence="4"/>
<dbReference type="InterPro" id="IPR020103">
    <property type="entry name" value="PsdUridine_synth_cat_dom_sf"/>
</dbReference>
<feature type="domain" description="Pseudouridine synthase I TruA alpha/beta" evidence="8">
    <location>
        <begin position="141"/>
        <end position="243"/>
    </location>
</feature>
<dbReference type="GO" id="GO:0003723">
    <property type="term" value="F:RNA binding"/>
    <property type="evidence" value="ECO:0007669"/>
    <property type="project" value="InterPro"/>
</dbReference>
<dbReference type="Gene3D" id="3.30.70.580">
    <property type="entry name" value="Pseudouridine synthase I, catalytic domain, N-terminal subdomain"/>
    <property type="match status" value="1"/>
</dbReference>
<dbReference type="InterPro" id="IPR020094">
    <property type="entry name" value="TruA/RsuA/RluB/E/F_N"/>
</dbReference>
<keyword evidence="3 4" id="KW-0413">Isomerase</keyword>
<dbReference type="PANTHER" id="PTHR11142:SF0">
    <property type="entry name" value="TRNA PSEUDOURIDINE SYNTHASE-LIKE 1"/>
    <property type="match status" value="1"/>
</dbReference>
<comment type="caution">
    <text evidence="4">Lacks conserved residue(s) required for the propagation of feature annotation.</text>
</comment>
<evidence type="ECO:0000256" key="1">
    <source>
        <dbReference type="ARBA" id="ARBA00009375"/>
    </source>
</evidence>
<comment type="function">
    <text evidence="4">Formation of pseudouridine at positions 38, 39 and 40 in the anticodon stem and loop of transfer RNAs.</text>
</comment>
<dbReference type="EMBL" id="BJYS01000005">
    <property type="protein sequence ID" value="GEO03405.1"/>
    <property type="molecule type" value="Genomic_DNA"/>
</dbReference>
<dbReference type="GO" id="GO:0160147">
    <property type="term" value="F:tRNA pseudouridine(38-40) synthase activity"/>
    <property type="evidence" value="ECO:0007669"/>
    <property type="project" value="UniProtKB-EC"/>
</dbReference>
<feature type="domain" description="Pseudouridine synthase I TruA alpha/beta" evidence="8">
    <location>
        <begin position="8"/>
        <end position="104"/>
    </location>
</feature>
<dbReference type="CDD" id="cd02570">
    <property type="entry name" value="PseudoU_synth_EcTruA"/>
    <property type="match status" value="1"/>
</dbReference>
<feature type="binding site" evidence="4 6">
    <location>
        <position position="110"/>
    </location>
    <ligand>
        <name>substrate</name>
    </ligand>
</feature>
<protein>
    <recommendedName>
        <fullName evidence="4">tRNA pseudouridine synthase A</fullName>
        <ecNumber evidence="4">5.4.99.12</ecNumber>
    </recommendedName>
    <alternativeName>
        <fullName evidence="4">tRNA pseudouridine(38-40) synthase</fullName>
    </alternativeName>
    <alternativeName>
        <fullName evidence="4">tRNA pseudouridylate synthase I</fullName>
    </alternativeName>
    <alternativeName>
        <fullName evidence="4">tRNA-uridine isomerase I</fullName>
    </alternativeName>
</protein>
<dbReference type="SUPFAM" id="SSF55120">
    <property type="entry name" value="Pseudouridine synthase"/>
    <property type="match status" value="1"/>
</dbReference>
<dbReference type="NCBIfam" id="TIGR00071">
    <property type="entry name" value="hisT_truA"/>
    <property type="match status" value="1"/>
</dbReference>
<keyword evidence="10" id="KW-1185">Reference proteome</keyword>
<dbReference type="Pfam" id="PF01416">
    <property type="entry name" value="PseudoU_synth_1"/>
    <property type="match status" value="2"/>
</dbReference>
<dbReference type="FunFam" id="3.30.70.580:FF:000001">
    <property type="entry name" value="tRNA pseudouridine synthase A"/>
    <property type="match status" value="1"/>
</dbReference>
<dbReference type="GO" id="GO:0031119">
    <property type="term" value="P:tRNA pseudouridine synthesis"/>
    <property type="evidence" value="ECO:0007669"/>
    <property type="project" value="UniProtKB-UniRule"/>
</dbReference>
<keyword evidence="2 4" id="KW-0819">tRNA processing</keyword>
<dbReference type="PIRSF" id="PIRSF001430">
    <property type="entry name" value="tRNA_psdUrid_synth"/>
    <property type="match status" value="1"/>
</dbReference>
<dbReference type="RefSeq" id="WP_146895691.1">
    <property type="nucleotide sequence ID" value="NZ_BJYS01000005.1"/>
</dbReference>
<dbReference type="Gene3D" id="3.30.70.660">
    <property type="entry name" value="Pseudouridine synthase I, catalytic domain, C-terminal subdomain"/>
    <property type="match status" value="1"/>
</dbReference>
<comment type="caution">
    <text evidence="9">The sequence shown here is derived from an EMBL/GenBank/DDBJ whole genome shotgun (WGS) entry which is preliminary data.</text>
</comment>